<feature type="transmembrane region" description="Helical" evidence="7">
    <location>
        <begin position="90"/>
        <end position="111"/>
    </location>
</feature>
<dbReference type="PANTHER" id="PTHR42829:SF2">
    <property type="entry name" value="NADH-UBIQUINONE OXIDOREDUCTASE CHAIN 5"/>
    <property type="match status" value="1"/>
</dbReference>
<dbReference type="Proteomes" id="UP000615026">
    <property type="component" value="Unassembled WGS sequence"/>
</dbReference>
<feature type="transmembrane region" description="Helical" evidence="7">
    <location>
        <begin position="451"/>
        <end position="471"/>
    </location>
</feature>
<dbReference type="GO" id="GO:0003954">
    <property type="term" value="F:NADH dehydrogenase activity"/>
    <property type="evidence" value="ECO:0007669"/>
    <property type="project" value="TreeGrafter"/>
</dbReference>
<evidence type="ECO:0000256" key="2">
    <source>
        <dbReference type="ARBA" id="ARBA00022692"/>
    </source>
</evidence>
<evidence type="ECO:0000256" key="5">
    <source>
        <dbReference type="ARBA" id="ARBA00025624"/>
    </source>
</evidence>
<dbReference type="GO" id="GO:0042773">
    <property type="term" value="P:ATP synthesis coupled electron transport"/>
    <property type="evidence" value="ECO:0007669"/>
    <property type="project" value="InterPro"/>
</dbReference>
<dbReference type="GO" id="GO:0016020">
    <property type="term" value="C:membrane"/>
    <property type="evidence" value="ECO:0007669"/>
    <property type="project" value="UniProtKB-SubCell"/>
</dbReference>
<dbReference type="InterPro" id="IPR010217">
    <property type="entry name" value="NU5C2"/>
</dbReference>
<feature type="domain" description="NADH-Ubiquinone oxidoreductase (complex I) chain 5 N-terminal" evidence="9">
    <location>
        <begin position="71"/>
        <end position="119"/>
    </location>
</feature>
<dbReference type="NCBIfam" id="NF005633">
    <property type="entry name" value="PRK07390.1"/>
    <property type="match status" value="1"/>
</dbReference>
<dbReference type="InterPro" id="IPR003945">
    <property type="entry name" value="NU5C-like"/>
</dbReference>
<evidence type="ECO:0000313" key="11">
    <source>
        <dbReference type="Proteomes" id="UP000615026"/>
    </source>
</evidence>
<organism evidence="10 11">
    <name type="scientific">Leptolyngbya cf. ectocarpi LEGE 11479</name>
    <dbReference type="NCBI Taxonomy" id="1828722"/>
    <lineage>
        <taxon>Bacteria</taxon>
        <taxon>Bacillati</taxon>
        <taxon>Cyanobacteriota</taxon>
        <taxon>Cyanophyceae</taxon>
        <taxon>Leptolyngbyales</taxon>
        <taxon>Leptolyngbyaceae</taxon>
        <taxon>Leptolyngbya group</taxon>
        <taxon>Leptolyngbya</taxon>
    </lineage>
</organism>
<feature type="transmembrane region" description="Helical" evidence="7">
    <location>
        <begin position="377"/>
        <end position="399"/>
    </location>
</feature>
<feature type="domain" description="NADH:quinone oxidoreductase/Mrp antiporter transmembrane" evidence="8">
    <location>
        <begin position="139"/>
        <end position="407"/>
    </location>
</feature>
<evidence type="ECO:0000256" key="6">
    <source>
        <dbReference type="RuleBase" id="RU000320"/>
    </source>
</evidence>
<dbReference type="AlphaFoldDB" id="A0A928X1X7"/>
<comment type="subcellular location">
    <subcellularLocation>
        <location evidence="1">Endomembrane system</location>
        <topology evidence="1">Multi-pass membrane protein</topology>
    </subcellularLocation>
    <subcellularLocation>
        <location evidence="6">Membrane</location>
        <topology evidence="6">Multi-pass membrane protein</topology>
    </subcellularLocation>
</comment>
<feature type="transmembrane region" description="Helical" evidence="7">
    <location>
        <begin position="39"/>
        <end position="60"/>
    </location>
</feature>
<feature type="transmembrane region" description="Helical" evidence="7">
    <location>
        <begin position="6"/>
        <end position="27"/>
    </location>
</feature>
<comment type="function">
    <text evidence="5">NDH-1 shuttles electrons from NAD(P)H, via FMN and iron-sulfur (Fe-S) centers, to quinones in the respiratory chain. The immediate electron acceptor for the enzyme in this species is believed to be plastoquinone. Couples the redox reaction to proton translocation (for every two electrons transferred, four hydrogen ions are translocated across the cytoplasmic membrane), and thus conserves the redox energy in a proton gradient.</text>
</comment>
<feature type="transmembrane region" description="Helical" evidence="7">
    <location>
        <begin position="283"/>
        <end position="302"/>
    </location>
</feature>
<name>A0A928X1X7_LEPEC</name>
<dbReference type="Gene3D" id="1.20.5.2700">
    <property type="match status" value="1"/>
</dbReference>
<dbReference type="GO" id="GO:0008137">
    <property type="term" value="F:NADH dehydrogenase (ubiquinone) activity"/>
    <property type="evidence" value="ECO:0007669"/>
    <property type="project" value="InterPro"/>
</dbReference>
<feature type="transmembrane region" description="Helical" evidence="7">
    <location>
        <begin position="491"/>
        <end position="510"/>
    </location>
</feature>
<gene>
    <name evidence="10" type="ORF">IQ260_04365</name>
</gene>
<comment type="caution">
    <text evidence="10">The sequence shown here is derived from an EMBL/GenBank/DDBJ whole genome shotgun (WGS) entry which is preliminary data.</text>
</comment>
<dbReference type="GO" id="GO:0012505">
    <property type="term" value="C:endomembrane system"/>
    <property type="evidence" value="ECO:0007669"/>
    <property type="project" value="UniProtKB-SubCell"/>
</dbReference>
<proteinExistence type="predicted"/>
<accession>A0A928X1X7</accession>
<evidence type="ECO:0000256" key="1">
    <source>
        <dbReference type="ARBA" id="ARBA00004127"/>
    </source>
</evidence>
<evidence type="ECO:0000256" key="4">
    <source>
        <dbReference type="ARBA" id="ARBA00023136"/>
    </source>
</evidence>
<protein>
    <submittedName>
        <fullName evidence="10">NAD(P)H-quinone oxidoreductase subunit F</fullName>
    </submittedName>
</protein>
<evidence type="ECO:0000256" key="7">
    <source>
        <dbReference type="SAM" id="Phobius"/>
    </source>
</evidence>
<dbReference type="NCBIfam" id="TIGR01960">
    <property type="entry name" value="ndhF3_CO2"/>
    <property type="match status" value="1"/>
</dbReference>
<feature type="transmembrane region" description="Helical" evidence="7">
    <location>
        <begin position="309"/>
        <end position="326"/>
    </location>
</feature>
<feature type="transmembrane region" description="Helical" evidence="7">
    <location>
        <begin position="118"/>
        <end position="136"/>
    </location>
</feature>
<dbReference type="GO" id="GO:0015990">
    <property type="term" value="P:electron transport coupled proton transport"/>
    <property type="evidence" value="ECO:0007669"/>
    <property type="project" value="TreeGrafter"/>
</dbReference>
<dbReference type="PRINTS" id="PR01434">
    <property type="entry name" value="NADHDHGNASE5"/>
</dbReference>
<feature type="transmembrane region" description="Helical" evidence="7">
    <location>
        <begin position="142"/>
        <end position="162"/>
    </location>
</feature>
<keyword evidence="2 6" id="KW-0812">Transmembrane</keyword>
<sequence>MAEIVLQAGWLLPFYPLIGILLTIPWMSVRRTGPRPAGYLNLLTTVIALVHAVLCLQAVWGQPPLRWSIEWMQVADLSISLPFELSTLNLAAVVFLTALNFLVQVYAIGYLQMDWGWARLYSLLALFEAGMTALLICDSLFFSYMMLEILTLGTYLIVGFWFNQPRVVTGARDAFLTKRTGDLVLLMGVIALYPLAGTWSYSELAQWASDTAVSGTTATLFGLALLAGPISKCAQFPLHLWLDSAMEGPLPTTILRNSVVIPVGAWVLIKLTPVFALSPVVDGVAVAIGTITAIGAALISIAQIDGKRILSYLTSAFMGLVLIAVGTSQVGVAYFLLMAVAIALATLIASTGSIVLTCVTQDVTQLGGLWSRRPVTAISFVLGALGLVAVPPFGGFWAMRFLETGLWYDKQILPFVIVLIINGLCTFSLVRMFCLMFVGQPKMMSVRAPEPIWLVVIPMVAMAALTIHLPIMLQSLKLLPILQTAIGDTGLLLIWSSGLGLGLGIVLYGMPREKQPVEYMPRQVVDFLSDDFYTPGLYKNAVILPVALAAGLFNWIERYVIDGFVNFVGAASLLSGETLKYVNPGRSQIYILTIATCVVLLGLFMSWRFLPSLG</sequence>
<feature type="transmembrane region" description="Helical" evidence="7">
    <location>
        <begin position="221"/>
        <end position="242"/>
    </location>
</feature>
<feature type="transmembrane region" description="Helical" evidence="7">
    <location>
        <begin position="589"/>
        <end position="610"/>
    </location>
</feature>
<dbReference type="RefSeq" id="WP_193991220.1">
    <property type="nucleotide sequence ID" value="NZ_JADEXP010000021.1"/>
</dbReference>
<keyword evidence="4 7" id="KW-0472">Membrane</keyword>
<feature type="transmembrane region" description="Helical" evidence="7">
    <location>
        <begin position="411"/>
        <end position="439"/>
    </location>
</feature>
<feature type="transmembrane region" description="Helical" evidence="7">
    <location>
        <begin position="332"/>
        <end position="356"/>
    </location>
</feature>
<feature type="transmembrane region" description="Helical" evidence="7">
    <location>
        <begin position="183"/>
        <end position="201"/>
    </location>
</feature>
<feature type="transmembrane region" description="Helical" evidence="7">
    <location>
        <begin position="254"/>
        <end position="277"/>
    </location>
</feature>
<evidence type="ECO:0000259" key="8">
    <source>
        <dbReference type="Pfam" id="PF00361"/>
    </source>
</evidence>
<dbReference type="InterPro" id="IPR001750">
    <property type="entry name" value="ND/Mrp_TM"/>
</dbReference>
<keyword evidence="11" id="KW-1185">Reference proteome</keyword>
<evidence type="ECO:0000259" key="9">
    <source>
        <dbReference type="Pfam" id="PF00662"/>
    </source>
</evidence>
<keyword evidence="3 7" id="KW-1133">Transmembrane helix</keyword>
<evidence type="ECO:0000313" key="10">
    <source>
        <dbReference type="EMBL" id="MBE9065881.1"/>
    </source>
</evidence>
<dbReference type="InterPro" id="IPR001516">
    <property type="entry name" value="Proton_antipo_N"/>
</dbReference>
<dbReference type="PANTHER" id="PTHR42829">
    <property type="entry name" value="NADH-UBIQUINONE OXIDOREDUCTASE CHAIN 5"/>
    <property type="match status" value="1"/>
</dbReference>
<dbReference type="Pfam" id="PF00361">
    <property type="entry name" value="Proton_antipo_M"/>
    <property type="match status" value="1"/>
</dbReference>
<reference evidence="10" key="1">
    <citation type="submission" date="2020-10" db="EMBL/GenBank/DDBJ databases">
        <authorList>
            <person name="Castelo-Branco R."/>
            <person name="Eusebio N."/>
            <person name="Adriana R."/>
            <person name="Vieira A."/>
            <person name="Brugerolle De Fraissinette N."/>
            <person name="Rezende De Castro R."/>
            <person name="Schneider M.P."/>
            <person name="Vasconcelos V."/>
            <person name="Leao P.N."/>
        </authorList>
    </citation>
    <scope>NUCLEOTIDE SEQUENCE</scope>
    <source>
        <strain evidence="10">LEGE 11479</strain>
    </source>
</reference>
<dbReference type="EMBL" id="JADEXP010000021">
    <property type="protein sequence ID" value="MBE9065881.1"/>
    <property type="molecule type" value="Genomic_DNA"/>
</dbReference>
<dbReference type="Pfam" id="PF00662">
    <property type="entry name" value="Proton_antipo_N"/>
    <property type="match status" value="1"/>
</dbReference>
<evidence type="ECO:0000256" key="3">
    <source>
        <dbReference type="ARBA" id="ARBA00022989"/>
    </source>
</evidence>